<dbReference type="SUPFAM" id="SSF55729">
    <property type="entry name" value="Acyl-CoA N-acyltransferases (Nat)"/>
    <property type="match status" value="1"/>
</dbReference>
<gene>
    <name evidence="2" type="ORF">N475_14850</name>
</gene>
<dbReference type="InterPro" id="IPR000182">
    <property type="entry name" value="GNAT_dom"/>
</dbReference>
<proteinExistence type="predicted"/>
<dbReference type="PANTHER" id="PTHR43792">
    <property type="entry name" value="GNAT FAMILY, PUTATIVE (AFU_ORTHOLOGUE AFUA_3G00765)-RELATED-RELATED"/>
    <property type="match status" value="1"/>
</dbReference>
<organism evidence="2 3">
    <name type="scientific">Pseudoalteromonas luteoviolacea DSM 6061</name>
    <dbReference type="NCBI Taxonomy" id="1365250"/>
    <lineage>
        <taxon>Bacteria</taxon>
        <taxon>Pseudomonadati</taxon>
        <taxon>Pseudomonadota</taxon>
        <taxon>Gammaproteobacteria</taxon>
        <taxon>Alteromonadales</taxon>
        <taxon>Pseudoalteromonadaceae</taxon>
        <taxon>Pseudoalteromonas</taxon>
    </lineage>
</organism>
<dbReference type="Gene3D" id="3.40.630.30">
    <property type="match status" value="1"/>
</dbReference>
<keyword evidence="3" id="KW-1185">Reference proteome</keyword>
<dbReference type="EMBL" id="AUYB01000100">
    <property type="protein sequence ID" value="KZN39087.1"/>
    <property type="molecule type" value="Genomic_DNA"/>
</dbReference>
<dbReference type="Pfam" id="PF13302">
    <property type="entry name" value="Acetyltransf_3"/>
    <property type="match status" value="1"/>
</dbReference>
<dbReference type="InterPro" id="IPR051531">
    <property type="entry name" value="N-acetyltransferase"/>
</dbReference>
<protein>
    <recommendedName>
        <fullName evidence="1">N-acetyltransferase domain-containing protein</fullName>
    </recommendedName>
</protein>
<dbReference type="RefSeq" id="WP_063365224.1">
    <property type="nucleotide sequence ID" value="NZ_AQHB01000049.1"/>
</dbReference>
<dbReference type="Proteomes" id="UP000076643">
    <property type="component" value="Unassembled WGS sequence"/>
</dbReference>
<dbReference type="AlphaFoldDB" id="A0A166WZY8"/>
<accession>A0A166WZY8</accession>
<dbReference type="InterPro" id="IPR016181">
    <property type="entry name" value="Acyl_CoA_acyltransferase"/>
</dbReference>
<name>A0A166WZY8_9GAMM</name>
<comment type="caution">
    <text evidence="2">The sequence shown here is derived from an EMBL/GenBank/DDBJ whole genome shotgun (WGS) entry which is preliminary data.</text>
</comment>
<evidence type="ECO:0000313" key="2">
    <source>
        <dbReference type="EMBL" id="KZN39087.1"/>
    </source>
</evidence>
<dbReference type="GO" id="GO:0016747">
    <property type="term" value="F:acyltransferase activity, transferring groups other than amino-acyl groups"/>
    <property type="evidence" value="ECO:0007669"/>
    <property type="project" value="InterPro"/>
</dbReference>
<dbReference type="PROSITE" id="PS51186">
    <property type="entry name" value="GNAT"/>
    <property type="match status" value="1"/>
</dbReference>
<sequence length="172" mass="19106">MSQNIVITTKRCDIRKAHFSDVAFIIQLLNQKSFIENIGDKNVSNEQAAREYIEKSFLTPYQSGLVSPYIVCLKSGEQIGVGGFYQRPYLTGPDLGYAFLDEYTGQGLAIEACTALMDFAKNELSMKAVYAVTDPNNISSQKLLSKLGFKNSGYLYAHSMKQPISLFAFQSA</sequence>
<reference evidence="2 3" key="1">
    <citation type="submission" date="2013-07" db="EMBL/GenBank/DDBJ databases">
        <title>Comparative Genomic and Metabolomic Analysis of Twelve Strains of Pseudoalteromonas luteoviolacea.</title>
        <authorList>
            <person name="Vynne N.G."/>
            <person name="Mansson M."/>
            <person name="Gram L."/>
        </authorList>
    </citation>
    <scope>NUCLEOTIDE SEQUENCE [LARGE SCALE GENOMIC DNA]</scope>
    <source>
        <strain evidence="2 3">DSM 6061</strain>
    </source>
</reference>
<evidence type="ECO:0000259" key="1">
    <source>
        <dbReference type="PROSITE" id="PS51186"/>
    </source>
</evidence>
<dbReference type="PANTHER" id="PTHR43792:SF1">
    <property type="entry name" value="N-ACETYLTRANSFERASE DOMAIN-CONTAINING PROTEIN"/>
    <property type="match status" value="1"/>
</dbReference>
<feature type="domain" description="N-acetyltransferase" evidence="1">
    <location>
        <begin position="12"/>
        <end position="165"/>
    </location>
</feature>
<dbReference type="PATRIC" id="fig|1365250.3.peg.2200"/>
<evidence type="ECO:0000313" key="3">
    <source>
        <dbReference type="Proteomes" id="UP000076643"/>
    </source>
</evidence>